<keyword evidence="11 13" id="KW-1133">Transmembrane helix</keyword>
<protein>
    <submittedName>
        <fullName evidence="17">Polar amino acid ABC transporter permease</fullName>
    </submittedName>
</protein>
<dbReference type="NCBIfam" id="TIGR01726">
    <property type="entry name" value="HEQRo_perm_3TM"/>
    <property type="match status" value="1"/>
</dbReference>
<dbReference type="InterPro" id="IPR050086">
    <property type="entry name" value="MetN_ABC_transporter-like"/>
</dbReference>
<dbReference type="GO" id="GO:0005524">
    <property type="term" value="F:ATP binding"/>
    <property type="evidence" value="ECO:0007669"/>
    <property type="project" value="UniProtKB-KW"/>
</dbReference>
<evidence type="ECO:0000256" key="4">
    <source>
        <dbReference type="ARBA" id="ARBA00010072"/>
    </source>
</evidence>
<evidence type="ECO:0000259" key="15">
    <source>
        <dbReference type="PROSITE" id="PS50893"/>
    </source>
</evidence>
<evidence type="ECO:0000256" key="14">
    <source>
        <dbReference type="SAM" id="MobiDB-lite"/>
    </source>
</evidence>
<keyword evidence="5 13" id="KW-0813">Transport</keyword>
<dbReference type="InterPro" id="IPR010065">
    <property type="entry name" value="AA_ABC_transptr_permease_3TM"/>
</dbReference>
<keyword evidence="18" id="KW-1185">Reference proteome</keyword>
<dbReference type="Pfam" id="PF00005">
    <property type="entry name" value="ABC_tran"/>
    <property type="match status" value="1"/>
</dbReference>
<evidence type="ECO:0000313" key="17">
    <source>
        <dbReference type="EMBL" id="ROO24548.1"/>
    </source>
</evidence>
<feature type="domain" description="ABC transmembrane type-1" evidence="16">
    <location>
        <begin position="19"/>
        <end position="207"/>
    </location>
</feature>
<dbReference type="InterPro" id="IPR003439">
    <property type="entry name" value="ABC_transporter-like_ATP-bd"/>
</dbReference>
<keyword evidence="9" id="KW-0067">ATP-binding</keyword>
<dbReference type="InterPro" id="IPR017871">
    <property type="entry name" value="ABC_transporter-like_CS"/>
</dbReference>
<evidence type="ECO:0000259" key="16">
    <source>
        <dbReference type="PROSITE" id="PS50928"/>
    </source>
</evidence>
<evidence type="ECO:0000256" key="12">
    <source>
        <dbReference type="ARBA" id="ARBA00023136"/>
    </source>
</evidence>
<dbReference type="InterPro" id="IPR035906">
    <property type="entry name" value="MetI-like_sf"/>
</dbReference>
<dbReference type="GO" id="GO:0016887">
    <property type="term" value="F:ATP hydrolysis activity"/>
    <property type="evidence" value="ECO:0007669"/>
    <property type="project" value="InterPro"/>
</dbReference>
<evidence type="ECO:0000256" key="7">
    <source>
        <dbReference type="ARBA" id="ARBA00022692"/>
    </source>
</evidence>
<name>A0A423PG24_9GAMM</name>
<dbReference type="GO" id="GO:0022857">
    <property type="term" value="F:transmembrane transporter activity"/>
    <property type="evidence" value="ECO:0007669"/>
    <property type="project" value="InterPro"/>
</dbReference>
<dbReference type="SUPFAM" id="SSF52540">
    <property type="entry name" value="P-loop containing nucleoside triphosphate hydrolases"/>
    <property type="match status" value="1"/>
</dbReference>
<dbReference type="Gene3D" id="3.40.50.300">
    <property type="entry name" value="P-loop containing nucleotide triphosphate hydrolases"/>
    <property type="match status" value="1"/>
</dbReference>
<dbReference type="PANTHER" id="PTHR43166:SF4">
    <property type="entry name" value="PHOSPHONATES IMPORT ATP-BINDING PROTEIN PHNC"/>
    <property type="match status" value="1"/>
</dbReference>
<dbReference type="PANTHER" id="PTHR43166">
    <property type="entry name" value="AMINO ACID IMPORT ATP-BINDING PROTEIN"/>
    <property type="match status" value="1"/>
</dbReference>
<dbReference type="PROSITE" id="PS50893">
    <property type="entry name" value="ABC_TRANSPORTER_2"/>
    <property type="match status" value="1"/>
</dbReference>
<evidence type="ECO:0000313" key="18">
    <source>
        <dbReference type="Proteomes" id="UP000283993"/>
    </source>
</evidence>
<evidence type="ECO:0000256" key="2">
    <source>
        <dbReference type="ARBA" id="ARBA00004429"/>
    </source>
</evidence>
<dbReference type="Pfam" id="PF00528">
    <property type="entry name" value="BPD_transp_1"/>
    <property type="match status" value="1"/>
</dbReference>
<proteinExistence type="inferred from homology"/>
<comment type="similarity">
    <text evidence="4">Belongs to the binding-protein-dependent transport system permease family. HisMQ subfamily.</text>
</comment>
<evidence type="ECO:0000256" key="1">
    <source>
        <dbReference type="ARBA" id="ARBA00004417"/>
    </source>
</evidence>
<dbReference type="CDD" id="cd06261">
    <property type="entry name" value="TM_PBP2"/>
    <property type="match status" value="1"/>
</dbReference>
<comment type="similarity">
    <text evidence="3">Belongs to the ABC transporter superfamily.</text>
</comment>
<keyword evidence="6" id="KW-1003">Cell membrane</keyword>
<evidence type="ECO:0000256" key="9">
    <source>
        <dbReference type="ARBA" id="ARBA00022840"/>
    </source>
</evidence>
<dbReference type="PROSITE" id="PS00211">
    <property type="entry name" value="ABC_TRANSPORTER_1"/>
    <property type="match status" value="1"/>
</dbReference>
<dbReference type="PROSITE" id="PS50928">
    <property type="entry name" value="ABC_TM1"/>
    <property type="match status" value="1"/>
</dbReference>
<dbReference type="Proteomes" id="UP000283993">
    <property type="component" value="Unassembled WGS sequence"/>
</dbReference>
<dbReference type="GO" id="GO:0043190">
    <property type="term" value="C:ATP-binding cassette (ABC) transporter complex"/>
    <property type="evidence" value="ECO:0007669"/>
    <property type="project" value="InterPro"/>
</dbReference>
<dbReference type="AlphaFoldDB" id="A0A423PG24"/>
<comment type="caution">
    <text evidence="17">The sequence shown here is derived from an EMBL/GenBank/DDBJ whole genome shotgun (WGS) entry which is preliminary data.</text>
</comment>
<evidence type="ECO:0000256" key="3">
    <source>
        <dbReference type="ARBA" id="ARBA00005417"/>
    </source>
</evidence>
<evidence type="ECO:0000256" key="13">
    <source>
        <dbReference type="RuleBase" id="RU363032"/>
    </source>
</evidence>
<dbReference type="SUPFAM" id="SSF161098">
    <property type="entry name" value="MetI-like"/>
    <property type="match status" value="1"/>
</dbReference>
<evidence type="ECO:0000256" key="10">
    <source>
        <dbReference type="ARBA" id="ARBA00022970"/>
    </source>
</evidence>
<dbReference type="CDD" id="cd03262">
    <property type="entry name" value="ABC_HisP_GlnQ"/>
    <property type="match status" value="1"/>
</dbReference>
<organism evidence="17 18">
    <name type="scientific">Salinisphaera orenii MK-B5</name>
    <dbReference type="NCBI Taxonomy" id="856730"/>
    <lineage>
        <taxon>Bacteria</taxon>
        <taxon>Pseudomonadati</taxon>
        <taxon>Pseudomonadota</taxon>
        <taxon>Gammaproteobacteria</taxon>
        <taxon>Salinisphaerales</taxon>
        <taxon>Salinisphaeraceae</taxon>
        <taxon>Salinisphaera</taxon>
    </lineage>
</organism>
<dbReference type="GO" id="GO:0006865">
    <property type="term" value="P:amino acid transport"/>
    <property type="evidence" value="ECO:0007669"/>
    <property type="project" value="UniProtKB-KW"/>
</dbReference>
<keyword evidence="12 13" id="KW-0472">Membrane</keyword>
<gene>
    <name evidence="17" type="ORF">SAOR_15295</name>
</gene>
<keyword evidence="8" id="KW-0547">Nucleotide-binding</keyword>
<dbReference type="EMBL" id="AYKH01000042">
    <property type="protein sequence ID" value="ROO24548.1"/>
    <property type="molecule type" value="Genomic_DNA"/>
</dbReference>
<evidence type="ECO:0000256" key="5">
    <source>
        <dbReference type="ARBA" id="ARBA00022448"/>
    </source>
</evidence>
<dbReference type="InterPro" id="IPR027417">
    <property type="entry name" value="P-loop_NTPase"/>
</dbReference>
<feature type="region of interest" description="Disordered" evidence="14">
    <location>
        <begin position="227"/>
        <end position="247"/>
    </location>
</feature>
<accession>A0A423PG24</accession>
<evidence type="ECO:0000256" key="6">
    <source>
        <dbReference type="ARBA" id="ARBA00022475"/>
    </source>
</evidence>
<dbReference type="InterPro" id="IPR003593">
    <property type="entry name" value="AAA+_ATPase"/>
</dbReference>
<dbReference type="Gene3D" id="1.10.3720.10">
    <property type="entry name" value="MetI-like"/>
    <property type="match status" value="1"/>
</dbReference>
<dbReference type="InterPro" id="IPR000515">
    <property type="entry name" value="MetI-like"/>
</dbReference>
<keyword evidence="7 13" id="KW-0812">Transmembrane</keyword>
<comment type="subcellular location">
    <subcellularLocation>
        <location evidence="2">Cell inner membrane</location>
        <topology evidence="2">Multi-pass membrane protein</topology>
    </subcellularLocation>
    <subcellularLocation>
        <location evidence="1">Cell inner membrane</location>
        <topology evidence="1">Peripheral membrane protein</topology>
    </subcellularLocation>
    <subcellularLocation>
        <location evidence="13">Cell membrane</location>
        <topology evidence="13">Multi-pass membrane protein</topology>
    </subcellularLocation>
</comment>
<reference evidence="17 18" key="1">
    <citation type="submission" date="2013-10" db="EMBL/GenBank/DDBJ databases">
        <title>Salinisphaera orenii MK-B5 Genome Sequencing.</title>
        <authorList>
            <person name="Lai Q."/>
            <person name="Li C."/>
            <person name="Shao Z."/>
        </authorList>
    </citation>
    <scope>NUCLEOTIDE SEQUENCE [LARGE SCALE GENOMIC DNA]</scope>
    <source>
        <strain evidence="17 18">MK-B5</strain>
    </source>
</reference>
<evidence type="ECO:0000256" key="11">
    <source>
        <dbReference type="ARBA" id="ARBA00022989"/>
    </source>
</evidence>
<feature type="domain" description="ABC transporter" evidence="15">
    <location>
        <begin position="282"/>
        <end position="526"/>
    </location>
</feature>
<keyword evidence="10" id="KW-0029">Amino-acid transport</keyword>
<sequence length="542" mass="59329">MDFSAFLNYLTLPLLWEGLRTAMIIAVVAFAAALPFSLGMAMMRMSDFRILRLLPIPYIWVMRGTPILLQLLFWYNVLPLFGLNLSAFWTAILGLMLNEIAFMSEIIRGGLQSIKKTQRDAASALGLTSWQIMHRVVMPQAMRSIAPAMANEGMVIVKHTSLASVITVQELTLSSEQVVSTNFQYVEVFLAAGVLYLAATTLIALAQNYLERHLDLERRGHAIAVAAQAGRGRGGEPVPGAPREGDGVEAEAPALQKFLGPARASAGEGEEPAAAGSRRPYVVINKVSKSFHGTRVLRDVSFNILPGEVVFLIGPSGSGKTTLLRTINRLETVDDGEITVGGQFVGYQSSPSGTVPVRDAARSRARVGVGMVFQHFNLFDHMTVIENVIEAPVRVHGANRAQARTDARELLAWAGLAEYENHYPHQLSGGQQQRIAIIRAVATRPKLLLFDEPTSALDPELVNEVLDLMRRLAESGMTMVVVSHEIVFARHWADKVVFMEDGEIVQAGSPDAVFNAPDNPRTKNFVHLIEQRSEGQSKTAET</sequence>
<dbReference type="SMART" id="SM00382">
    <property type="entry name" value="AAA"/>
    <property type="match status" value="1"/>
</dbReference>
<dbReference type="RefSeq" id="WP_123632181.1">
    <property type="nucleotide sequence ID" value="NZ_AYKH01000042.1"/>
</dbReference>
<comment type="caution">
    <text evidence="13">Lacks conserved residue(s) required for the propagation of feature annotation.</text>
</comment>
<feature type="transmembrane region" description="Helical" evidence="13">
    <location>
        <begin position="20"/>
        <end position="41"/>
    </location>
</feature>
<evidence type="ECO:0000256" key="8">
    <source>
        <dbReference type="ARBA" id="ARBA00022741"/>
    </source>
</evidence>